<feature type="compositionally biased region" description="Basic residues" evidence="1">
    <location>
        <begin position="23"/>
        <end position="39"/>
    </location>
</feature>
<protein>
    <submittedName>
        <fullName evidence="2">Uncharacterized protein</fullName>
    </submittedName>
</protein>
<feature type="region of interest" description="Disordered" evidence="1">
    <location>
        <begin position="1"/>
        <end position="46"/>
    </location>
</feature>
<dbReference type="Proteomes" id="UP001482620">
    <property type="component" value="Unassembled WGS sequence"/>
</dbReference>
<evidence type="ECO:0000313" key="3">
    <source>
        <dbReference type="Proteomes" id="UP001482620"/>
    </source>
</evidence>
<comment type="caution">
    <text evidence="2">The sequence shown here is derived from an EMBL/GenBank/DDBJ whole genome shotgun (WGS) entry which is preliminary data.</text>
</comment>
<accession>A0ABV0SNX9</accession>
<organism evidence="2 3">
    <name type="scientific">Ilyodon furcidens</name>
    <name type="common">goldbreast splitfin</name>
    <dbReference type="NCBI Taxonomy" id="33524"/>
    <lineage>
        <taxon>Eukaryota</taxon>
        <taxon>Metazoa</taxon>
        <taxon>Chordata</taxon>
        <taxon>Craniata</taxon>
        <taxon>Vertebrata</taxon>
        <taxon>Euteleostomi</taxon>
        <taxon>Actinopterygii</taxon>
        <taxon>Neopterygii</taxon>
        <taxon>Teleostei</taxon>
        <taxon>Neoteleostei</taxon>
        <taxon>Acanthomorphata</taxon>
        <taxon>Ovalentaria</taxon>
        <taxon>Atherinomorphae</taxon>
        <taxon>Cyprinodontiformes</taxon>
        <taxon>Goodeidae</taxon>
        <taxon>Ilyodon</taxon>
    </lineage>
</organism>
<keyword evidence="3" id="KW-1185">Reference proteome</keyword>
<sequence>MARGCGAGVVRRQTETQEAQARSPHRRGPRTRTYKHTRTPAHTYPPAVIHTHTQSCGYPLTLRFPLRTRKTDLPTLIHTHMFKPSVSSSPLCAKSGLAWSTERCPQARLAKSKTLSCSACTPRVE</sequence>
<gene>
    <name evidence="2" type="ORF">ILYODFUR_024460</name>
</gene>
<evidence type="ECO:0000256" key="1">
    <source>
        <dbReference type="SAM" id="MobiDB-lite"/>
    </source>
</evidence>
<reference evidence="2 3" key="1">
    <citation type="submission" date="2021-06" db="EMBL/GenBank/DDBJ databases">
        <authorList>
            <person name="Palmer J.M."/>
        </authorList>
    </citation>
    <scope>NUCLEOTIDE SEQUENCE [LARGE SCALE GENOMIC DNA]</scope>
    <source>
        <strain evidence="3">if_2019</strain>
        <tissue evidence="2">Muscle</tissue>
    </source>
</reference>
<proteinExistence type="predicted"/>
<name>A0ABV0SNX9_9TELE</name>
<dbReference type="EMBL" id="JAHRIQ010002899">
    <property type="protein sequence ID" value="MEQ2222273.1"/>
    <property type="molecule type" value="Genomic_DNA"/>
</dbReference>
<evidence type="ECO:0000313" key="2">
    <source>
        <dbReference type="EMBL" id="MEQ2222273.1"/>
    </source>
</evidence>